<accession>A0A974E3G1</accession>
<keyword evidence="1" id="KW-0812">Transmembrane</keyword>
<gene>
    <name evidence="2" type="ORF">XELAEV_18008028mg</name>
</gene>
<name>A0A974E3G1_XENLA</name>
<dbReference type="EMBL" id="CM004466">
    <property type="protein sequence ID" value="OCU02267.1"/>
    <property type="molecule type" value="Genomic_DNA"/>
</dbReference>
<dbReference type="AlphaFoldDB" id="A0A974E3G1"/>
<sequence>MMEDWVPQSEVCHLLLNYRPLPLYQKLVCNFLNFFYYLCIIMTWQVTVSNDFDLEFFLDKGLSKVKNRFHL</sequence>
<evidence type="ECO:0000313" key="2">
    <source>
        <dbReference type="EMBL" id="OCU02267.1"/>
    </source>
</evidence>
<feature type="transmembrane region" description="Helical" evidence="1">
    <location>
        <begin position="27"/>
        <end position="46"/>
    </location>
</feature>
<proteinExistence type="predicted"/>
<evidence type="ECO:0000313" key="3">
    <source>
        <dbReference type="Proteomes" id="UP000694892"/>
    </source>
</evidence>
<keyword evidence="1" id="KW-1133">Transmembrane helix</keyword>
<evidence type="ECO:0000256" key="1">
    <source>
        <dbReference type="SAM" id="Phobius"/>
    </source>
</evidence>
<reference evidence="3" key="1">
    <citation type="journal article" date="2016" name="Nature">
        <title>Genome evolution in the allotetraploid frog Xenopus laevis.</title>
        <authorList>
            <person name="Session A.M."/>
            <person name="Uno Y."/>
            <person name="Kwon T."/>
            <person name="Chapman J.A."/>
            <person name="Toyoda A."/>
            <person name="Takahashi S."/>
            <person name="Fukui A."/>
            <person name="Hikosaka A."/>
            <person name="Suzuki A."/>
            <person name="Kondo M."/>
            <person name="van Heeringen S.J."/>
            <person name="Quigley I."/>
            <person name="Heinz S."/>
            <person name="Ogino H."/>
            <person name="Ochi H."/>
            <person name="Hellsten U."/>
            <person name="Lyons J.B."/>
            <person name="Simakov O."/>
            <person name="Putnam N."/>
            <person name="Stites J."/>
            <person name="Kuroki Y."/>
            <person name="Tanaka T."/>
            <person name="Michiue T."/>
            <person name="Watanabe M."/>
            <person name="Bogdanovic O."/>
            <person name="Lister R."/>
            <person name="Georgiou G."/>
            <person name="Paranjpe S.S."/>
            <person name="van Kruijsbergen I."/>
            <person name="Shu S."/>
            <person name="Carlson J."/>
            <person name="Kinoshita T."/>
            <person name="Ohta Y."/>
            <person name="Mawaribuchi S."/>
            <person name="Jenkins J."/>
            <person name="Grimwood J."/>
            <person name="Schmutz J."/>
            <person name="Mitros T."/>
            <person name="Mozaffari S.V."/>
            <person name="Suzuki Y."/>
            <person name="Haramoto Y."/>
            <person name="Yamamoto T.S."/>
            <person name="Takagi C."/>
            <person name="Heald R."/>
            <person name="Miller K."/>
            <person name="Haudenschild C."/>
            <person name="Kitzman J."/>
            <person name="Nakayama T."/>
            <person name="Izutsu Y."/>
            <person name="Robert J."/>
            <person name="Fortriede J."/>
            <person name="Burns K."/>
            <person name="Lotay V."/>
            <person name="Karimi K."/>
            <person name="Yasuoka Y."/>
            <person name="Dichmann D.S."/>
            <person name="Flajnik M.F."/>
            <person name="Houston D.W."/>
            <person name="Shendure J."/>
            <person name="DuPasquier L."/>
            <person name="Vize P.D."/>
            <person name="Zorn A.M."/>
            <person name="Ito M."/>
            <person name="Marcotte E.M."/>
            <person name="Wallingford J.B."/>
            <person name="Ito Y."/>
            <person name="Asashima M."/>
            <person name="Ueno N."/>
            <person name="Matsuda Y."/>
            <person name="Veenstra G.J."/>
            <person name="Fujiyama A."/>
            <person name="Harland R.M."/>
            <person name="Taira M."/>
            <person name="Rokhsar D.S."/>
        </authorList>
    </citation>
    <scope>NUCLEOTIDE SEQUENCE [LARGE SCALE GENOMIC DNA]</scope>
    <source>
        <strain evidence="3">J</strain>
    </source>
</reference>
<protein>
    <submittedName>
        <fullName evidence="2">Uncharacterized protein</fullName>
    </submittedName>
</protein>
<keyword evidence="1" id="KW-0472">Membrane</keyword>
<organism evidence="2 3">
    <name type="scientific">Xenopus laevis</name>
    <name type="common">African clawed frog</name>
    <dbReference type="NCBI Taxonomy" id="8355"/>
    <lineage>
        <taxon>Eukaryota</taxon>
        <taxon>Metazoa</taxon>
        <taxon>Chordata</taxon>
        <taxon>Craniata</taxon>
        <taxon>Vertebrata</taxon>
        <taxon>Euteleostomi</taxon>
        <taxon>Amphibia</taxon>
        <taxon>Batrachia</taxon>
        <taxon>Anura</taxon>
        <taxon>Pipoidea</taxon>
        <taxon>Pipidae</taxon>
        <taxon>Xenopodinae</taxon>
        <taxon>Xenopus</taxon>
        <taxon>Xenopus</taxon>
    </lineage>
</organism>
<dbReference type="Proteomes" id="UP000694892">
    <property type="component" value="Chromosome 1L"/>
</dbReference>